<dbReference type="Pfam" id="PF13344">
    <property type="entry name" value="Hydrolase_6"/>
    <property type="match status" value="1"/>
</dbReference>
<dbReference type="GO" id="GO:0016791">
    <property type="term" value="F:phosphatase activity"/>
    <property type="evidence" value="ECO:0007669"/>
    <property type="project" value="TreeGrafter"/>
</dbReference>
<dbReference type="AlphaFoldDB" id="A0A8S1M3V4"/>
<dbReference type="GO" id="GO:0005737">
    <property type="term" value="C:cytoplasm"/>
    <property type="evidence" value="ECO:0007669"/>
    <property type="project" value="TreeGrafter"/>
</dbReference>
<gene>
    <name evidence="1" type="ORF">PPRIM_AZ9-3.1.T0470012</name>
</gene>
<dbReference type="InterPro" id="IPR006357">
    <property type="entry name" value="HAD-SF_hydro_IIA"/>
</dbReference>
<comment type="caution">
    <text evidence="1">The sequence shown here is derived from an EMBL/GenBank/DDBJ whole genome shotgun (WGS) entry which is preliminary data.</text>
</comment>
<dbReference type="OMA" id="PPMHRET"/>
<sequence>MSIKIKSVTEIINKYDHFIFDMDGVIWTGGQFIESGVNGVKHLIEKGKSVYFLTNNSTKSRQSYFEILSNIDIKTDLDHIYSSSYLTAVYLKMNNYKKAFNLGVIGITEELSALGIKTRDSEEFKDNQYVTYDIFNSIQPDEDIDCVVSGHNPQFNYYMLCYASLCIQKGCKFVAANPDSYIKVQNRLMPAGGCIQAILERATGQKSLLVGKPSPKALEIIMKQNKIDDKSKVVMIGDNPETDIEFGWNCGIDTILVTTGVTSQEQAEHVKTTYVCDHLYI</sequence>
<protein>
    <recommendedName>
        <fullName evidence="3">4-nitrophenylphosphatase</fullName>
    </recommendedName>
</protein>
<dbReference type="PANTHER" id="PTHR19288:SF46">
    <property type="entry name" value="HALOACID DEHALOGENASE-LIKE HYDROLASE DOMAIN-CONTAINING PROTEIN 2"/>
    <property type="match status" value="1"/>
</dbReference>
<dbReference type="NCBIfam" id="TIGR01460">
    <property type="entry name" value="HAD-SF-IIA"/>
    <property type="match status" value="1"/>
</dbReference>
<accession>A0A8S1M3V4</accession>
<reference evidence="1" key="1">
    <citation type="submission" date="2021-01" db="EMBL/GenBank/DDBJ databases">
        <authorList>
            <consortium name="Genoscope - CEA"/>
            <person name="William W."/>
        </authorList>
    </citation>
    <scope>NUCLEOTIDE SEQUENCE</scope>
</reference>
<dbReference type="PANTHER" id="PTHR19288">
    <property type="entry name" value="4-NITROPHENYLPHOSPHATASE-RELATED"/>
    <property type="match status" value="1"/>
</dbReference>
<evidence type="ECO:0000313" key="2">
    <source>
        <dbReference type="Proteomes" id="UP000688137"/>
    </source>
</evidence>
<dbReference type="Proteomes" id="UP000688137">
    <property type="component" value="Unassembled WGS sequence"/>
</dbReference>
<keyword evidence="2" id="KW-1185">Reference proteome</keyword>
<dbReference type="Pfam" id="PF13242">
    <property type="entry name" value="Hydrolase_like"/>
    <property type="match status" value="1"/>
</dbReference>
<dbReference type="EMBL" id="CAJJDM010000047">
    <property type="protein sequence ID" value="CAD8071176.1"/>
    <property type="molecule type" value="Genomic_DNA"/>
</dbReference>
<proteinExistence type="predicted"/>
<organism evidence="1 2">
    <name type="scientific">Paramecium primaurelia</name>
    <dbReference type="NCBI Taxonomy" id="5886"/>
    <lineage>
        <taxon>Eukaryota</taxon>
        <taxon>Sar</taxon>
        <taxon>Alveolata</taxon>
        <taxon>Ciliophora</taxon>
        <taxon>Intramacronucleata</taxon>
        <taxon>Oligohymenophorea</taxon>
        <taxon>Peniculida</taxon>
        <taxon>Parameciidae</taxon>
        <taxon>Paramecium</taxon>
    </lineage>
</organism>
<dbReference type="PIRSF" id="PIRSF000915">
    <property type="entry name" value="PGP-type_phosphatase"/>
    <property type="match status" value="1"/>
</dbReference>
<evidence type="ECO:0008006" key="3">
    <source>
        <dbReference type="Google" id="ProtNLM"/>
    </source>
</evidence>
<evidence type="ECO:0000313" key="1">
    <source>
        <dbReference type="EMBL" id="CAD8071176.1"/>
    </source>
</evidence>
<name>A0A8S1M3V4_PARPR</name>